<sequence length="114" mass="13127">RNANYLNRSFKDQTKLEPINEIPEIAFKIPNIIKQCLIFVRRNILSKLADTQYLVINLFEAPILAFFLAILIKYFNVSNEGGYNLYENENLPVYMFMSVIVAIFMGVSVICLLG</sequence>
<evidence type="ECO:0000256" key="1">
    <source>
        <dbReference type="SAM" id="Phobius"/>
    </source>
</evidence>
<keyword evidence="1" id="KW-0472">Membrane</keyword>
<evidence type="ECO:0000313" key="2">
    <source>
        <dbReference type="EMBL" id="GAJ23942.1"/>
    </source>
</evidence>
<name>X1VSX9_9ZZZZ</name>
<keyword evidence="1" id="KW-1133">Transmembrane helix</keyword>
<feature type="transmembrane region" description="Helical" evidence="1">
    <location>
        <begin position="51"/>
        <end position="72"/>
    </location>
</feature>
<keyword evidence="1" id="KW-0812">Transmembrane</keyword>
<proteinExistence type="predicted"/>
<reference evidence="2" key="1">
    <citation type="journal article" date="2014" name="Front. Microbiol.">
        <title>High frequency of phylogenetically diverse reductive dehalogenase-homologous genes in deep subseafloor sedimentary metagenomes.</title>
        <authorList>
            <person name="Kawai M."/>
            <person name="Futagami T."/>
            <person name="Toyoda A."/>
            <person name="Takaki Y."/>
            <person name="Nishi S."/>
            <person name="Hori S."/>
            <person name="Arai W."/>
            <person name="Tsubouchi T."/>
            <person name="Morono Y."/>
            <person name="Uchiyama I."/>
            <person name="Ito T."/>
            <person name="Fujiyama A."/>
            <person name="Inagaki F."/>
            <person name="Takami H."/>
        </authorList>
    </citation>
    <scope>NUCLEOTIDE SEQUENCE</scope>
    <source>
        <strain evidence="2">Expedition CK06-06</strain>
    </source>
</reference>
<organism evidence="2">
    <name type="scientific">marine sediment metagenome</name>
    <dbReference type="NCBI Taxonomy" id="412755"/>
    <lineage>
        <taxon>unclassified sequences</taxon>
        <taxon>metagenomes</taxon>
        <taxon>ecological metagenomes</taxon>
    </lineage>
</organism>
<gene>
    <name evidence="2" type="ORF">S12H4_55965</name>
</gene>
<comment type="caution">
    <text evidence="2">The sequence shown here is derived from an EMBL/GenBank/DDBJ whole genome shotgun (WGS) entry which is preliminary data.</text>
</comment>
<protein>
    <recommendedName>
        <fullName evidence="3">ABC-2 type transporter domain-containing protein</fullName>
    </recommendedName>
</protein>
<feature type="transmembrane region" description="Helical" evidence="1">
    <location>
        <begin position="92"/>
        <end position="113"/>
    </location>
</feature>
<dbReference type="AlphaFoldDB" id="X1VSX9"/>
<feature type="non-terminal residue" evidence="2">
    <location>
        <position position="1"/>
    </location>
</feature>
<evidence type="ECO:0008006" key="3">
    <source>
        <dbReference type="Google" id="ProtNLM"/>
    </source>
</evidence>
<dbReference type="EMBL" id="BARW01035959">
    <property type="protein sequence ID" value="GAJ23942.1"/>
    <property type="molecule type" value="Genomic_DNA"/>
</dbReference>
<accession>X1VSX9</accession>